<name>A0ABV8U6X5_9PROT</name>
<dbReference type="PROSITE" id="PS52016">
    <property type="entry name" value="TONB_DEPENDENT_REC_3"/>
    <property type="match status" value="1"/>
</dbReference>
<evidence type="ECO:0000313" key="14">
    <source>
        <dbReference type="Proteomes" id="UP001595776"/>
    </source>
</evidence>
<keyword evidence="4 8" id="KW-0812">Transmembrane</keyword>
<evidence type="ECO:0000259" key="11">
    <source>
        <dbReference type="Pfam" id="PF00593"/>
    </source>
</evidence>
<feature type="domain" description="TonB-dependent receptor plug" evidence="12">
    <location>
        <begin position="62"/>
        <end position="171"/>
    </location>
</feature>
<evidence type="ECO:0000256" key="2">
    <source>
        <dbReference type="ARBA" id="ARBA00022448"/>
    </source>
</evidence>
<feature type="signal peptide" evidence="10">
    <location>
        <begin position="1"/>
        <end position="27"/>
    </location>
</feature>
<evidence type="ECO:0000256" key="3">
    <source>
        <dbReference type="ARBA" id="ARBA00022452"/>
    </source>
</evidence>
<comment type="similarity">
    <text evidence="8 9">Belongs to the TonB-dependent receptor family.</text>
</comment>
<feature type="chain" id="PRO_5045731103" evidence="10">
    <location>
        <begin position="28"/>
        <end position="970"/>
    </location>
</feature>
<dbReference type="Proteomes" id="UP001595776">
    <property type="component" value="Unassembled WGS sequence"/>
</dbReference>
<dbReference type="RefSeq" id="WP_197421205.1">
    <property type="nucleotide sequence ID" value="NZ_JBHSCR010000001.1"/>
</dbReference>
<keyword evidence="3 8" id="KW-1134">Transmembrane beta strand</keyword>
<feature type="domain" description="TonB-dependent receptor-like beta-barrel" evidence="11">
    <location>
        <begin position="414"/>
        <end position="933"/>
    </location>
</feature>
<evidence type="ECO:0000256" key="8">
    <source>
        <dbReference type="PROSITE-ProRule" id="PRU01360"/>
    </source>
</evidence>
<evidence type="ECO:0000256" key="7">
    <source>
        <dbReference type="ARBA" id="ARBA00023237"/>
    </source>
</evidence>
<dbReference type="Pfam" id="PF07715">
    <property type="entry name" value="Plug"/>
    <property type="match status" value="1"/>
</dbReference>
<evidence type="ECO:0000256" key="6">
    <source>
        <dbReference type="ARBA" id="ARBA00023136"/>
    </source>
</evidence>
<evidence type="ECO:0000256" key="9">
    <source>
        <dbReference type="RuleBase" id="RU003357"/>
    </source>
</evidence>
<evidence type="ECO:0000256" key="10">
    <source>
        <dbReference type="SAM" id="SignalP"/>
    </source>
</evidence>
<keyword evidence="6 8" id="KW-0472">Membrane</keyword>
<dbReference type="PROSITE" id="PS51318">
    <property type="entry name" value="TAT"/>
    <property type="match status" value="1"/>
</dbReference>
<keyword evidence="5 9" id="KW-0798">TonB box</keyword>
<keyword evidence="10" id="KW-0732">Signal</keyword>
<keyword evidence="2 8" id="KW-0813">Transport</keyword>
<dbReference type="InterPro" id="IPR036942">
    <property type="entry name" value="Beta-barrel_TonB_sf"/>
</dbReference>
<evidence type="ECO:0000256" key="5">
    <source>
        <dbReference type="ARBA" id="ARBA00023077"/>
    </source>
</evidence>
<keyword evidence="7 8" id="KW-0998">Cell outer membrane</keyword>
<dbReference type="PANTHER" id="PTHR47234">
    <property type="match status" value="1"/>
</dbReference>
<dbReference type="SUPFAM" id="SSF56935">
    <property type="entry name" value="Porins"/>
    <property type="match status" value="1"/>
</dbReference>
<dbReference type="Pfam" id="PF00593">
    <property type="entry name" value="TonB_dep_Rec_b-barrel"/>
    <property type="match status" value="1"/>
</dbReference>
<dbReference type="InterPro" id="IPR000531">
    <property type="entry name" value="Beta-barrel_TonB"/>
</dbReference>
<evidence type="ECO:0000259" key="12">
    <source>
        <dbReference type="Pfam" id="PF07715"/>
    </source>
</evidence>
<dbReference type="InterPro" id="IPR006311">
    <property type="entry name" value="TAT_signal"/>
</dbReference>
<dbReference type="InterPro" id="IPR037066">
    <property type="entry name" value="Plug_dom_sf"/>
</dbReference>
<accession>A0ABV8U6X5</accession>
<keyword evidence="14" id="KW-1185">Reference proteome</keyword>
<keyword evidence="13" id="KW-0675">Receptor</keyword>
<protein>
    <submittedName>
        <fullName evidence="13">TonB-dependent receptor plug domain-containing protein</fullName>
    </submittedName>
</protein>
<dbReference type="InterPro" id="IPR039426">
    <property type="entry name" value="TonB-dep_rcpt-like"/>
</dbReference>
<dbReference type="InterPro" id="IPR012910">
    <property type="entry name" value="Plug_dom"/>
</dbReference>
<comment type="caution">
    <text evidence="13">The sequence shown here is derived from an EMBL/GenBank/DDBJ whole genome shotgun (WGS) entry which is preliminary data.</text>
</comment>
<reference evidence="14" key="1">
    <citation type="journal article" date="2019" name="Int. J. Syst. Evol. Microbiol.">
        <title>The Global Catalogue of Microorganisms (GCM) 10K type strain sequencing project: providing services to taxonomists for standard genome sequencing and annotation.</title>
        <authorList>
            <consortium name="The Broad Institute Genomics Platform"/>
            <consortium name="The Broad Institute Genome Sequencing Center for Infectious Disease"/>
            <person name="Wu L."/>
            <person name="Ma J."/>
        </authorList>
    </citation>
    <scope>NUCLEOTIDE SEQUENCE [LARGE SCALE GENOMIC DNA]</scope>
    <source>
        <strain evidence="14">CGMCC 1.15304</strain>
    </source>
</reference>
<dbReference type="Gene3D" id="2.170.130.10">
    <property type="entry name" value="TonB-dependent receptor, plug domain"/>
    <property type="match status" value="1"/>
</dbReference>
<dbReference type="EMBL" id="JBHSCR010000001">
    <property type="protein sequence ID" value="MFC4346228.1"/>
    <property type="molecule type" value="Genomic_DNA"/>
</dbReference>
<gene>
    <name evidence="13" type="ORF">ACFO5Q_00020</name>
</gene>
<dbReference type="PANTHER" id="PTHR47234:SF2">
    <property type="entry name" value="TONB-DEPENDENT RECEPTOR"/>
    <property type="match status" value="1"/>
</dbReference>
<evidence type="ECO:0000256" key="4">
    <source>
        <dbReference type="ARBA" id="ARBA00022692"/>
    </source>
</evidence>
<evidence type="ECO:0000313" key="13">
    <source>
        <dbReference type="EMBL" id="MFC4346228.1"/>
    </source>
</evidence>
<organism evidence="13 14">
    <name type="scientific">Kordiimonas lipolytica</name>
    <dbReference type="NCBI Taxonomy" id="1662421"/>
    <lineage>
        <taxon>Bacteria</taxon>
        <taxon>Pseudomonadati</taxon>
        <taxon>Pseudomonadota</taxon>
        <taxon>Alphaproteobacteria</taxon>
        <taxon>Kordiimonadales</taxon>
        <taxon>Kordiimonadaceae</taxon>
        <taxon>Kordiimonas</taxon>
    </lineage>
</organism>
<comment type="subcellular location">
    <subcellularLocation>
        <location evidence="1 8">Cell outer membrane</location>
        <topology evidence="1 8">Multi-pass membrane protein</topology>
    </subcellularLocation>
</comment>
<evidence type="ECO:0000256" key="1">
    <source>
        <dbReference type="ARBA" id="ARBA00004571"/>
    </source>
</evidence>
<sequence length="970" mass="103654">MSKELMKLRRSALMGSAATLLASFALGAGVTGASAQDADSDFDMDLEEVTVTGSRIVRRDLTAPSPISTVGAEEFQLTGAQNVEQVLATLPQTIPGFGGSSNNPGDGTATVDLRGLGSFRTLVLVNGRRYLQSRQSGTVDLNTIPSTLIERVEVVTGGASAVYGSDAMSGVVNFVMKDDYEGLEVSGQYDTTVHGDAEKYNIDATMGGNFADGRGNATLFVNYAKRKSLMQGDRKFSTYALGEGGDPDRLPGEAYGAGTGLGGFGSSGIPGTRTFTRPTVNPGTAGEYLLGRFNSDGSGAPYSAASDSFNYAPDNFLQLPQERWMASAMAHYQINDSVRMYTEATFVSNKVPQELAPTPAFTTVEINPDSPFFTADVQEAWRSLRTLDPNDPNSGWEDENVFAFVGRRMVENGPRQALDTRDAFRILVGFDGEIGDGWSYDVSYSYARVDNFQFLKNDVSASRFVQAIAVTDDGTACQDPSGGCVPLNIFGAGNISQEAVDFVNISATNVTQIETQNIQGIVSGTLGDWTGAGEVGLAIGVEYRKDESAFTPDTFLASGDVLGFNAGEPTVGGFDTYEVFAEMALPLITGAPMAENLEASLAARYADYSTAGSVWSYAGGLTWAPVADISLRAQYQRAVRAPNVLELFQGNANGFPGASDPCSDATASPSATLISLCEATGVPAGQTGNFTQANGQIEGIFGGNPDLFEESADTYTFGAVITPEAIPGFTMTVDYYDITIDDAISTLGGGVNNILDICYNTVQDLNSIYCQAVTRRLDGNVDTVFAGNANIGQIKTSGVDLQMSYGMDVDFGFFEGGSSIDFNFVGTHVINNEVTPDLFVGTVNDCEGTYGNTCGEPDPQYRFNLRTTMTNGPLQLSLNWRWLDSVEDDQIKNAGLTRADLPVPTLKAENYFDLSFTYDVNENLQMYGGARNIFNNKPTFVGDSQEQANTFPETYDAIGTRVFLGARVRF</sequence>
<proteinExistence type="inferred from homology"/>
<dbReference type="Gene3D" id="2.40.170.20">
    <property type="entry name" value="TonB-dependent receptor, beta-barrel domain"/>
    <property type="match status" value="1"/>
</dbReference>